<evidence type="ECO:0000256" key="1">
    <source>
        <dbReference type="ARBA" id="ARBA00012493"/>
    </source>
</evidence>
<dbReference type="GO" id="GO:0003676">
    <property type="term" value="F:nucleic acid binding"/>
    <property type="evidence" value="ECO:0007669"/>
    <property type="project" value="InterPro"/>
</dbReference>
<dbReference type="EC" id="2.7.7.49" evidence="1"/>
<feature type="compositionally biased region" description="Basic and acidic residues" evidence="2">
    <location>
        <begin position="180"/>
        <end position="193"/>
    </location>
</feature>
<proteinExistence type="predicted"/>
<evidence type="ECO:0000313" key="4">
    <source>
        <dbReference type="EMBL" id="KAK8392810.1"/>
    </source>
</evidence>
<dbReference type="InterPro" id="IPR041588">
    <property type="entry name" value="Integrase_H2C2"/>
</dbReference>
<protein>
    <recommendedName>
        <fullName evidence="1">RNA-directed DNA polymerase</fullName>
        <ecNumber evidence="1">2.7.7.49</ecNumber>
    </recommendedName>
</protein>
<dbReference type="PANTHER" id="PTHR37984">
    <property type="entry name" value="PROTEIN CBG26694"/>
    <property type="match status" value="1"/>
</dbReference>
<evidence type="ECO:0000259" key="3">
    <source>
        <dbReference type="PROSITE" id="PS50994"/>
    </source>
</evidence>
<dbReference type="SUPFAM" id="SSF53098">
    <property type="entry name" value="Ribonuclease H-like"/>
    <property type="match status" value="1"/>
</dbReference>
<evidence type="ECO:0000313" key="5">
    <source>
        <dbReference type="Proteomes" id="UP001487740"/>
    </source>
</evidence>
<comment type="caution">
    <text evidence="4">The sequence shown here is derived from an EMBL/GenBank/DDBJ whole genome shotgun (WGS) entry which is preliminary data.</text>
</comment>
<dbReference type="InterPro" id="IPR050951">
    <property type="entry name" value="Retrovirus_Pol_polyprotein"/>
</dbReference>
<dbReference type="InterPro" id="IPR036397">
    <property type="entry name" value="RNaseH_sf"/>
</dbReference>
<dbReference type="PROSITE" id="PS50994">
    <property type="entry name" value="INTEGRASE"/>
    <property type="match status" value="1"/>
</dbReference>
<dbReference type="Pfam" id="PF17921">
    <property type="entry name" value="Integrase_H2C2"/>
    <property type="match status" value="1"/>
</dbReference>
<keyword evidence="5" id="KW-1185">Reference proteome</keyword>
<organism evidence="4 5">
    <name type="scientific">Scylla paramamosain</name>
    <name type="common">Mud crab</name>
    <dbReference type="NCBI Taxonomy" id="85552"/>
    <lineage>
        <taxon>Eukaryota</taxon>
        <taxon>Metazoa</taxon>
        <taxon>Ecdysozoa</taxon>
        <taxon>Arthropoda</taxon>
        <taxon>Crustacea</taxon>
        <taxon>Multicrustacea</taxon>
        <taxon>Malacostraca</taxon>
        <taxon>Eumalacostraca</taxon>
        <taxon>Eucarida</taxon>
        <taxon>Decapoda</taxon>
        <taxon>Pleocyemata</taxon>
        <taxon>Brachyura</taxon>
        <taxon>Eubrachyura</taxon>
        <taxon>Portunoidea</taxon>
        <taxon>Portunidae</taxon>
        <taxon>Portuninae</taxon>
        <taxon>Scylla</taxon>
    </lineage>
</organism>
<feature type="domain" description="Integrase catalytic" evidence="3">
    <location>
        <begin position="85"/>
        <end position="193"/>
    </location>
</feature>
<dbReference type="Gene3D" id="3.30.420.10">
    <property type="entry name" value="Ribonuclease H-like superfamily/Ribonuclease H"/>
    <property type="match status" value="1"/>
</dbReference>
<dbReference type="AlphaFoldDB" id="A0AAW0TZB0"/>
<accession>A0AAW0TZB0</accession>
<dbReference type="InterPro" id="IPR001584">
    <property type="entry name" value="Integrase_cat-core"/>
</dbReference>
<gene>
    <name evidence="4" type="ORF">O3P69_014921</name>
</gene>
<dbReference type="Proteomes" id="UP001487740">
    <property type="component" value="Unassembled WGS sequence"/>
</dbReference>
<name>A0AAW0TZB0_SCYPA</name>
<evidence type="ECO:0000256" key="2">
    <source>
        <dbReference type="SAM" id="MobiDB-lite"/>
    </source>
</evidence>
<dbReference type="PANTHER" id="PTHR37984:SF5">
    <property type="entry name" value="PROTEIN NYNRIN-LIKE"/>
    <property type="match status" value="1"/>
</dbReference>
<reference evidence="4 5" key="1">
    <citation type="submission" date="2023-03" db="EMBL/GenBank/DDBJ databases">
        <title>High-quality genome of Scylla paramamosain provides insights in environmental adaptation.</title>
        <authorList>
            <person name="Zhang L."/>
        </authorList>
    </citation>
    <scope>NUCLEOTIDE SEQUENCE [LARGE SCALE GENOMIC DNA]</scope>
    <source>
        <strain evidence="4">LZ_2023a</strain>
        <tissue evidence="4">Muscle</tissue>
    </source>
</reference>
<dbReference type="Gene3D" id="1.10.340.70">
    <property type="match status" value="1"/>
</dbReference>
<sequence length="193" mass="21858">MAQLSTEGDCLMWGGRVVIPVSLREKVKNELHVGQAGCVRMNRLPRWCVWWPGLDKELEELARSCIKCTEKRAAPPQCAVHHWERTRAPWQRVHADFAGPINGTMLLVVVDSFLKWTEAIPIKSTTAERTIHEFSALSSRFGLPPHYLVSLDYLLTSEEMASFTRRVAPYHPSSNGPAERAVRTVKEGVRAKR</sequence>
<dbReference type="GO" id="GO:0003964">
    <property type="term" value="F:RNA-directed DNA polymerase activity"/>
    <property type="evidence" value="ECO:0007669"/>
    <property type="project" value="UniProtKB-EC"/>
</dbReference>
<dbReference type="InterPro" id="IPR012337">
    <property type="entry name" value="RNaseH-like_sf"/>
</dbReference>
<dbReference type="GO" id="GO:0015074">
    <property type="term" value="P:DNA integration"/>
    <property type="evidence" value="ECO:0007669"/>
    <property type="project" value="InterPro"/>
</dbReference>
<dbReference type="EMBL" id="JARAKH010000022">
    <property type="protein sequence ID" value="KAK8392810.1"/>
    <property type="molecule type" value="Genomic_DNA"/>
</dbReference>
<feature type="region of interest" description="Disordered" evidence="2">
    <location>
        <begin position="172"/>
        <end position="193"/>
    </location>
</feature>